<dbReference type="NCBIfam" id="TIGR02209">
    <property type="entry name" value="ftsL_broad"/>
    <property type="match status" value="1"/>
</dbReference>
<evidence type="ECO:0000256" key="2">
    <source>
        <dbReference type="ARBA" id="ARBA00022618"/>
    </source>
</evidence>
<accession>A0ABT4X3L7</accession>
<reference evidence="9 10" key="1">
    <citation type="submission" date="2023-01" db="EMBL/GenBank/DDBJ databases">
        <title>Bacillus changyiensis sp. nov., isolated from a coastal deposit.</title>
        <authorList>
            <person name="Xiao G."/>
            <person name="Lai Q."/>
            <person name="Hu Z."/>
            <person name="Shao Z."/>
        </authorList>
    </citation>
    <scope>NUCLEOTIDE SEQUENCE [LARGE SCALE GENOMIC DNA]</scope>
    <source>
        <strain evidence="9 10">CLL-7-23</strain>
    </source>
</reference>
<dbReference type="RefSeq" id="WP_271339813.1">
    <property type="nucleotide sequence ID" value="NZ_JAQKAB010000002.1"/>
</dbReference>
<keyword evidence="2 7" id="KW-0132">Cell division</keyword>
<keyword evidence="10" id="KW-1185">Reference proteome</keyword>
<protein>
    <recommendedName>
        <fullName evidence="7 8">Cell division protein FtsL</fullName>
    </recommendedName>
</protein>
<dbReference type="Proteomes" id="UP001211894">
    <property type="component" value="Unassembled WGS sequence"/>
</dbReference>
<keyword evidence="6 7" id="KW-0131">Cell cycle</keyword>
<dbReference type="EMBL" id="JAQKAB010000002">
    <property type="protein sequence ID" value="MDA7025972.1"/>
    <property type="molecule type" value="Genomic_DNA"/>
</dbReference>
<comment type="subcellular location">
    <subcellularLocation>
        <location evidence="7">Cell membrane</location>
        <topology evidence="7">Single-pass type II membrane protein</topology>
    </subcellularLocation>
    <text evidence="7">Localizes to the division septum where it forms a ring structure.</text>
</comment>
<comment type="caution">
    <text evidence="9">The sequence shown here is derived from an EMBL/GenBank/DDBJ whole genome shotgun (WGS) entry which is preliminary data.</text>
</comment>
<evidence type="ECO:0000256" key="1">
    <source>
        <dbReference type="ARBA" id="ARBA00022475"/>
    </source>
</evidence>
<feature type="transmembrane region" description="Helical" evidence="7">
    <location>
        <begin position="36"/>
        <end position="58"/>
    </location>
</feature>
<keyword evidence="4 7" id="KW-1133">Transmembrane helix</keyword>
<evidence type="ECO:0000256" key="4">
    <source>
        <dbReference type="ARBA" id="ARBA00022989"/>
    </source>
</evidence>
<dbReference type="Pfam" id="PF04977">
    <property type="entry name" value="DivIC"/>
    <property type="match status" value="1"/>
</dbReference>
<dbReference type="InterPro" id="IPR011922">
    <property type="entry name" value="Cell_div_FtsL"/>
</dbReference>
<evidence type="ECO:0000256" key="7">
    <source>
        <dbReference type="HAMAP-Rule" id="MF_00910"/>
    </source>
</evidence>
<evidence type="ECO:0000256" key="6">
    <source>
        <dbReference type="ARBA" id="ARBA00023306"/>
    </source>
</evidence>
<name>A0ABT4X3L7_9BACI</name>
<proteinExistence type="inferred from homology"/>
<dbReference type="InterPro" id="IPR007060">
    <property type="entry name" value="FtsL/DivIC"/>
</dbReference>
<evidence type="ECO:0000256" key="3">
    <source>
        <dbReference type="ARBA" id="ARBA00022692"/>
    </source>
</evidence>
<evidence type="ECO:0000313" key="9">
    <source>
        <dbReference type="EMBL" id="MDA7025972.1"/>
    </source>
</evidence>
<keyword evidence="5 7" id="KW-0472">Membrane</keyword>
<organism evidence="9 10">
    <name type="scientific">Bacillus changyiensis</name>
    <dbReference type="NCBI Taxonomy" id="3004103"/>
    <lineage>
        <taxon>Bacteria</taxon>
        <taxon>Bacillati</taxon>
        <taxon>Bacillota</taxon>
        <taxon>Bacilli</taxon>
        <taxon>Bacillales</taxon>
        <taxon>Bacillaceae</taxon>
        <taxon>Bacillus</taxon>
    </lineage>
</organism>
<evidence type="ECO:0000256" key="8">
    <source>
        <dbReference type="NCBIfam" id="TIGR02209"/>
    </source>
</evidence>
<sequence>MSNLAYKVERQQRQTAKAEPSVIIRRRASITLGEKVLIVLLAVALFSASLFLISQIYVSYQKNIEIQQLNNKYEAERNRVGDLEKRANELKAPDRIIRTAKEKGLKFGDKKVKNVQE</sequence>
<dbReference type="HAMAP" id="MF_00910">
    <property type="entry name" value="FtsL"/>
    <property type="match status" value="1"/>
</dbReference>
<evidence type="ECO:0000313" key="10">
    <source>
        <dbReference type="Proteomes" id="UP001211894"/>
    </source>
</evidence>
<keyword evidence="3 7" id="KW-0812">Transmembrane</keyword>
<comment type="function">
    <text evidence="7">Essential cell division protein.</text>
</comment>
<evidence type="ECO:0000256" key="5">
    <source>
        <dbReference type="ARBA" id="ARBA00023136"/>
    </source>
</evidence>
<dbReference type="GO" id="GO:0051301">
    <property type="term" value="P:cell division"/>
    <property type="evidence" value="ECO:0007669"/>
    <property type="project" value="UniProtKB-KW"/>
</dbReference>
<keyword evidence="1 7" id="KW-1003">Cell membrane</keyword>
<comment type="similarity">
    <text evidence="7">Belongs to the FtsL family.</text>
</comment>
<gene>
    <name evidence="7 9" type="primary">ftsL</name>
    <name evidence="9" type="ORF">PJ311_05010</name>
</gene>